<keyword evidence="2" id="KW-1185">Reference proteome</keyword>
<sequence>MKVISKNGKLIATITAISILHDSLLYFTEYFSTPTLLFLLNFKFINIVESFEHIKKDVEIVIGFEFPYLPPSLAISLFSLVTIILLVSVVAYSVRNLSFADFLSRIPKLGLITSVTSFHLKLFSAYQIILFLMSWGIALSIIGIGQPLDLIPIIILEFFALNFFVCVAFVFEIALLSVIKKSCYELQAFGKAEVPVKGKRLHGLMVGTIVMVIIRMTLEVRPNQKTISPEIVCVFFRMVSQFLLKMVYLLSFAVFCFRCKISHGEEVELQENTMASP</sequence>
<dbReference type="EMBL" id="CM046388">
    <property type="protein sequence ID" value="KAI8570161.1"/>
    <property type="molecule type" value="Genomic_DNA"/>
</dbReference>
<protein>
    <submittedName>
        <fullName evidence="1">Uncharacterized protein</fullName>
    </submittedName>
</protein>
<reference evidence="1" key="1">
    <citation type="submission" date="2022-02" db="EMBL/GenBank/DDBJ databases">
        <title>Plant Genome Project.</title>
        <authorList>
            <person name="Zhang R.-G."/>
        </authorList>
    </citation>
    <scope>NUCLEOTIDE SEQUENCE</scope>
    <source>
        <strain evidence="1">AT1</strain>
    </source>
</reference>
<gene>
    <name evidence="1" type="ORF">RHMOL_Rhmol01G0011800</name>
</gene>
<evidence type="ECO:0000313" key="2">
    <source>
        <dbReference type="Proteomes" id="UP001062846"/>
    </source>
</evidence>
<name>A0ACC0PX44_RHOML</name>
<comment type="caution">
    <text evidence="1">The sequence shown here is derived from an EMBL/GenBank/DDBJ whole genome shotgun (WGS) entry which is preliminary data.</text>
</comment>
<accession>A0ACC0PX44</accession>
<dbReference type="Proteomes" id="UP001062846">
    <property type="component" value="Chromosome 1"/>
</dbReference>
<organism evidence="1 2">
    <name type="scientific">Rhododendron molle</name>
    <name type="common">Chinese azalea</name>
    <name type="synonym">Azalea mollis</name>
    <dbReference type="NCBI Taxonomy" id="49168"/>
    <lineage>
        <taxon>Eukaryota</taxon>
        <taxon>Viridiplantae</taxon>
        <taxon>Streptophyta</taxon>
        <taxon>Embryophyta</taxon>
        <taxon>Tracheophyta</taxon>
        <taxon>Spermatophyta</taxon>
        <taxon>Magnoliopsida</taxon>
        <taxon>eudicotyledons</taxon>
        <taxon>Gunneridae</taxon>
        <taxon>Pentapetalae</taxon>
        <taxon>asterids</taxon>
        <taxon>Ericales</taxon>
        <taxon>Ericaceae</taxon>
        <taxon>Ericoideae</taxon>
        <taxon>Rhodoreae</taxon>
        <taxon>Rhododendron</taxon>
    </lineage>
</organism>
<proteinExistence type="predicted"/>
<evidence type="ECO:0000313" key="1">
    <source>
        <dbReference type="EMBL" id="KAI8570161.1"/>
    </source>
</evidence>